<dbReference type="InterPro" id="IPR001881">
    <property type="entry name" value="EGF-like_Ca-bd_dom"/>
</dbReference>
<keyword evidence="4" id="KW-0732">Signal</keyword>
<evidence type="ECO:0000256" key="1">
    <source>
        <dbReference type="ARBA" id="ARBA00004613"/>
    </source>
</evidence>
<dbReference type="CDD" id="cd00054">
    <property type="entry name" value="EGF_CA"/>
    <property type="match status" value="1"/>
</dbReference>
<dbReference type="PANTHER" id="PTHR47333">
    <property type="entry name" value="VON WILLEBRAND FACTOR C AND EGF DOMAIN-CONTAINING PROTEIN"/>
    <property type="match status" value="1"/>
</dbReference>
<dbReference type="SUPFAM" id="SSF57535">
    <property type="entry name" value="Complement control module/SCR domain"/>
    <property type="match status" value="1"/>
</dbReference>
<keyword evidence="12" id="KW-1185">Reference proteome</keyword>
<organism evidence="11 12">
    <name type="scientific">Rhamnusium bicolor</name>
    <dbReference type="NCBI Taxonomy" id="1586634"/>
    <lineage>
        <taxon>Eukaryota</taxon>
        <taxon>Metazoa</taxon>
        <taxon>Ecdysozoa</taxon>
        <taxon>Arthropoda</taxon>
        <taxon>Hexapoda</taxon>
        <taxon>Insecta</taxon>
        <taxon>Pterygota</taxon>
        <taxon>Neoptera</taxon>
        <taxon>Endopterygota</taxon>
        <taxon>Coleoptera</taxon>
        <taxon>Polyphaga</taxon>
        <taxon>Cucujiformia</taxon>
        <taxon>Chrysomeloidea</taxon>
        <taxon>Cerambycidae</taxon>
        <taxon>Lepturinae</taxon>
        <taxon>Rhagiini</taxon>
        <taxon>Rhamnusium</taxon>
    </lineage>
</organism>
<dbReference type="InterPro" id="IPR049883">
    <property type="entry name" value="NOTCH1_EGF-like"/>
</dbReference>
<evidence type="ECO:0000256" key="4">
    <source>
        <dbReference type="ARBA" id="ARBA00022729"/>
    </source>
</evidence>
<dbReference type="SUPFAM" id="SSF57184">
    <property type="entry name" value="Growth factor receptor domain"/>
    <property type="match status" value="1"/>
</dbReference>
<keyword evidence="8" id="KW-0768">Sushi</keyword>
<evidence type="ECO:0000313" key="11">
    <source>
        <dbReference type="EMBL" id="KAJ8931729.1"/>
    </source>
</evidence>
<dbReference type="InterPro" id="IPR018097">
    <property type="entry name" value="EGF_Ca-bd_CS"/>
</dbReference>
<name>A0AAV8WYY6_9CUCU</name>
<feature type="disulfide bond" evidence="8">
    <location>
        <begin position="183"/>
        <end position="226"/>
    </location>
</feature>
<keyword evidence="7" id="KW-0325">Glycoprotein</keyword>
<dbReference type="Pfam" id="PF14670">
    <property type="entry name" value="FXa_inhibition"/>
    <property type="match status" value="1"/>
</dbReference>
<dbReference type="PROSITE" id="PS01187">
    <property type="entry name" value="EGF_CA"/>
    <property type="match status" value="2"/>
</dbReference>
<dbReference type="InterPro" id="IPR000436">
    <property type="entry name" value="Sushi_SCR_CCP_dom"/>
</dbReference>
<dbReference type="SMART" id="SM00179">
    <property type="entry name" value="EGF_CA"/>
    <property type="match status" value="4"/>
</dbReference>
<evidence type="ECO:0000256" key="5">
    <source>
        <dbReference type="ARBA" id="ARBA00022737"/>
    </source>
</evidence>
<dbReference type="InterPro" id="IPR035976">
    <property type="entry name" value="Sushi/SCR/CCP_sf"/>
</dbReference>
<dbReference type="FunFam" id="2.10.25.10:FF:000037">
    <property type="entry name" value="Signal peptide, CUB domain and EGF-like domain-containing 2"/>
    <property type="match status" value="1"/>
</dbReference>
<dbReference type="GO" id="GO:0005576">
    <property type="term" value="C:extracellular region"/>
    <property type="evidence" value="ECO:0007669"/>
    <property type="project" value="UniProtKB-SubCell"/>
</dbReference>
<dbReference type="InterPro" id="IPR052080">
    <property type="entry name" value="vWF_C/EGF_Fibrillin"/>
</dbReference>
<dbReference type="CDD" id="cd00033">
    <property type="entry name" value="CCP"/>
    <property type="match status" value="1"/>
</dbReference>
<dbReference type="InterPro" id="IPR000742">
    <property type="entry name" value="EGF"/>
</dbReference>
<dbReference type="SMART" id="SM00181">
    <property type="entry name" value="EGF"/>
    <property type="match status" value="4"/>
</dbReference>
<evidence type="ECO:0000313" key="12">
    <source>
        <dbReference type="Proteomes" id="UP001162156"/>
    </source>
</evidence>
<feature type="domain" description="HYR" evidence="9">
    <location>
        <begin position="241"/>
        <end position="325"/>
    </location>
</feature>
<accession>A0AAV8WYY6</accession>
<comment type="caution">
    <text evidence="11">The sequence shown here is derived from an EMBL/GenBank/DDBJ whole genome shotgun (WGS) entry which is preliminary data.</text>
</comment>
<keyword evidence="3" id="KW-0245">EGF-like domain</keyword>
<dbReference type="EMBL" id="JANEYF010004252">
    <property type="protein sequence ID" value="KAJ8931729.1"/>
    <property type="molecule type" value="Genomic_DNA"/>
</dbReference>
<dbReference type="PANTHER" id="PTHR47333:SF4">
    <property type="entry name" value="EGF-LIKE DOMAIN-CONTAINING PROTEIN"/>
    <property type="match status" value="1"/>
</dbReference>
<sequence>IDECKINNGECEIKCLNTMGSFECQCSSGLRLADNLKFCEDINECRLRNGHGPCQDTCENSYGSYKCSCVSLNGTKLGEDGHSCVDLDECAKDNGGCSHKCINTLGRAFCTCPDGMELSSDWKTCQDINECEDDIVKQSCKNGCINTDGSYRCVDMSEYQSDQALTNVVCKPLFPPPQGFISCSRDEASHSYTKTGRKRTVNSPGTICKLVCPVGYRVTGQFYVTCGLYGKWEGKNEAKCIRVAPPTLQCPPTQHFMTDKNSNMALVKFPSPITNISWKYVKSYPSWAKNLTGTLEKGRYDIDFIVRDPTTKLSTSCSFKIIVKN</sequence>
<evidence type="ECO:0000259" key="10">
    <source>
        <dbReference type="PROSITE" id="PS50923"/>
    </source>
</evidence>
<dbReference type="InterPro" id="IPR003410">
    <property type="entry name" value="HYR_dom"/>
</dbReference>
<evidence type="ECO:0000259" key="9">
    <source>
        <dbReference type="PROSITE" id="PS50825"/>
    </source>
</evidence>
<evidence type="ECO:0000256" key="8">
    <source>
        <dbReference type="PROSITE-ProRule" id="PRU00302"/>
    </source>
</evidence>
<dbReference type="Gene3D" id="2.10.25.10">
    <property type="entry name" value="Laminin"/>
    <property type="match status" value="4"/>
</dbReference>
<dbReference type="Proteomes" id="UP001162156">
    <property type="component" value="Unassembled WGS sequence"/>
</dbReference>
<comment type="subcellular location">
    <subcellularLocation>
        <location evidence="1">Secreted</location>
    </subcellularLocation>
</comment>
<evidence type="ECO:0008006" key="13">
    <source>
        <dbReference type="Google" id="ProtNLM"/>
    </source>
</evidence>
<dbReference type="PROSITE" id="PS50825">
    <property type="entry name" value="HYR"/>
    <property type="match status" value="1"/>
</dbReference>
<evidence type="ECO:0000256" key="3">
    <source>
        <dbReference type="ARBA" id="ARBA00022536"/>
    </source>
</evidence>
<evidence type="ECO:0000256" key="2">
    <source>
        <dbReference type="ARBA" id="ARBA00022525"/>
    </source>
</evidence>
<evidence type="ECO:0000256" key="7">
    <source>
        <dbReference type="ARBA" id="ARBA00023180"/>
    </source>
</evidence>
<keyword evidence="6 8" id="KW-1015">Disulfide bond</keyword>
<reference evidence="11" key="1">
    <citation type="journal article" date="2023" name="Insect Mol. Biol.">
        <title>Genome sequencing provides insights into the evolution of gene families encoding plant cell wall-degrading enzymes in longhorned beetles.</title>
        <authorList>
            <person name="Shin N.R."/>
            <person name="Okamura Y."/>
            <person name="Kirsch R."/>
            <person name="Pauchet Y."/>
        </authorList>
    </citation>
    <scope>NUCLEOTIDE SEQUENCE</scope>
    <source>
        <strain evidence="11">RBIC_L_NR</strain>
    </source>
</reference>
<dbReference type="Pfam" id="PF07645">
    <property type="entry name" value="EGF_CA"/>
    <property type="match status" value="3"/>
</dbReference>
<dbReference type="Pfam" id="PF00084">
    <property type="entry name" value="Sushi"/>
    <property type="match status" value="1"/>
</dbReference>
<dbReference type="PROSITE" id="PS50923">
    <property type="entry name" value="SUSHI"/>
    <property type="match status" value="1"/>
</dbReference>
<dbReference type="Gene3D" id="2.10.70.10">
    <property type="entry name" value="Complement Module, domain 1"/>
    <property type="match status" value="1"/>
</dbReference>
<feature type="domain" description="Sushi" evidence="10">
    <location>
        <begin position="181"/>
        <end position="242"/>
    </location>
</feature>
<dbReference type="GO" id="GO:0005509">
    <property type="term" value="F:calcium ion binding"/>
    <property type="evidence" value="ECO:0007669"/>
    <property type="project" value="InterPro"/>
</dbReference>
<proteinExistence type="predicted"/>
<feature type="non-terminal residue" evidence="11">
    <location>
        <position position="1"/>
    </location>
</feature>
<gene>
    <name evidence="11" type="ORF">NQ314_015327</name>
</gene>
<keyword evidence="5" id="KW-0677">Repeat</keyword>
<dbReference type="AlphaFoldDB" id="A0AAV8WYY6"/>
<protein>
    <recommendedName>
        <fullName evidence="13">Fibrillin 1</fullName>
    </recommendedName>
</protein>
<evidence type="ECO:0000256" key="6">
    <source>
        <dbReference type="ARBA" id="ARBA00023157"/>
    </source>
</evidence>
<dbReference type="InterPro" id="IPR009030">
    <property type="entry name" value="Growth_fac_rcpt_cys_sf"/>
</dbReference>
<keyword evidence="2" id="KW-0964">Secreted</keyword>
<comment type="caution">
    <text evidence="8">Lacks conserved residue(s) required for the propagation of feature annotation.</text>
</comment>